<evidence type="ECO:0000313" key="2">
    <source>
        <dbReference type="EMBL" id="KAK2952631.1"/>
    </source>
</evidence>
<keyword evidence="3" id="KW-1185">Reference proteome</keyword>
<sequence length="175" mass="18126">MISFAGTIGILSRQSRSMVATLCFSFASPNEATNGPTSIFSHSCHSLRQQPKNSLANSSTASPLVNLVAECIAVQSNRSLDLKSMSMSGNDVSEGKFASARKFTRCCSEGAASIVSASGDGADTPCTGSLAPNPQSRKMTQHTRLLSSSLNLRAARAPAHSPRTGRSTSSSAGGQ</sequence>
<proteinExistence type="predicted"/>
<name>A0ABQ9XQR5_9EUKA</name>
<feature type="region of interest" description="Disordered" evidence="1">
    <location>
        <begin position="118"/>
        <end position="175"/>
    </location>
</feature>
<feature type="compositionally biased region" description="Polar residues" evidence="1">
    <location>
        <begin position="126"/>
        <end position="138"/>
    </location>
</feature>
<protein>
    <recommendedName>
        <fullName evidence="4">Secreted protein</fullName>
    </recommendedName>
</protein>
<reference evidence="2 3" key="1">
    <citation type="journal article" date="2022" name="bioRxiv">
        <title>Genomics of Preaxostyla Flagellates Illuminates Evolutionary Transitions and the Path Towards Mitochondrial Loss.</title>
        <authorList>
            <person name="Novak L.V.F."/>
            <person name="Treitli S.C."/>
            <person name="Pyrih J."/>
            <person name="Halakuc P."/>
            <person name="Pipaliya S.V."/>
            <person name="Vacek V."/>
            <person name="Brzon O."/>
            <person name="Soukal P."/>
            <person name="Eme L."/>
            <person name="Dacks J.B."/>
            <person name="Karnkowska A."/>
            <person name="Elias M."/>
            <person name="Hampl V."/>
        </authorList>
    </citation>
    <scope>NUCLEOTIDE SEQUENCE [LARGE SCALE GENOMIC DNA]</scope>
    <source>
        <strain evidence="2">NAU3</strain>
        <tissue evidence="2">Gut</tissue>
    </source>
</reference>
<dbReference type="EMBL" id="JARBJD010000101">
    <property type="protein sequence ID" value="KAK2952631.1"/>
    <property type="molecule type" value="Genomic_DNA"/>
</dbReference>
<dbReference type="Proteomes" id="UP001281761">
    <property type="component" value="Unassembled WGS sequence"/>
</dbReference>
<organism evidence="2 3">
    <name type="scientific">Blattamonas nauphoetae</name>
    <dbReference type="NCBI Taxonomy" id="2049346"/>
    <lineage>
        <taxon>Eukaryota</taxon>
        <taxon>Metamonada</taxon>
        <taxon>Preaxostyla</taxon>
        <taxon>Oxymonadida</taxon>
        <taxon>Blattamonas</taxon>
    </lineage>
</organism>
<gene>
    <name evidence="2" type="ORF">BLNAU_12459</name>
</gene>
<accession>A0ABQ9XQR5</accession>
<comment type="caution">
    <text evidence="2">The sequence shown here is derived from an EMBL/GenBank/DDBJ whole genome shotgun (WGS) entry which is preliminary data.</text>
</comment>
<evidence type="ECO:0000313" key="3">
    <source>
        <dbReference type="Proteomes" id="UP001281761"/>
    </source>
</evidence>
<evidence type="ECO:0000256" key="1">
    <source>
        <dbReference type="SAM" id="MobiDB-lite"/>
    </source>
</evidence>
<feature type="compositionally biased region" description="Low complexity" evidence="1">
    <location>
        <begin position="144"/>
        <end position="175"/>
    </location>
</feature>
<evidence type="ECO:0008006" key="4">
    <source>
        <dbReference type="Google" id="ProtNLM"/>
    </source>
</evidence>